<evidence type="ECO:0000313" key="2">
    <source>
        <dbReference type="EMBL" id="GJT04165.1"/>
    </source>
</evidence>
<reference evidence="2" key="2">
    <citation type="submission" date="2022-01" db="EMBL/GenBank/DDBJ databases">
        <authorList>
            <person name="Yamashiro T."/>
            <person name="Shiraishi A."/>
            <person name="Satake H."/>
            <person name="Nakayama K."/>
        </authorList>
    </citation>
    <scope>NUCLEOTIDE SEQUENCE</scope>
</reference>
<proteinExistence type="predicted"/>
<organism evidence="2 3">
    <name type="scientific">Tanacetum coccineum</name>
    <dbReference type="NCBI Taxonomy" id="301880"/>
    <lineage>
        <taxon>Eukaryota</taxon>
        <taxon>Viridiplantae</taxon>
        <taxon>Streptophyta</taxon>
        <taxon>Embryophyta</taxon>
        <taxon>Tracheophyta</taxon>
        <taxon>Spermatophyta</taxon>
        <taxon>Magnoliopsida</taxon>
        <taxon>eudicotyledons</taxon>
        <taxon>Gunneridae</taxon>
        <taxon>Pentapetalae</taxon>
        <taxon>asterids</taxon>
        <taxon>campanulids</taxon>
        <taxon>Asterales</taxon>
        <taxon>Asteraceae</taxon>
        <taxon>Asteroideae</taxon>
        <taxon>Anthemideae</taxon>
        <taxon>Anthemidinae</taxon>
        <taxon>Tanacetum</taxon>
    </lineage>
</organism>
<evidence type="ECO:0000256" key="1">
    <source>
        <dbReference type="SAM" id="SignalP"/>
    </source>
</evidence>
<dbReference type="Proteomes" id="UP001151760">
    <property type="component" value="Unassembled WGS sequence"/>
</dbReference>
<comment type="caution">
    <text evidence="2">The sequence shown here is derived from an EMBL/GenBank/DDBJ whole genome shotgun (WGS) entry which is preliminary data.</text>
</comment>
<feature type="signal peptide" evidence="1">
    <location>
        <begin position="1"/>
        <end position="16"/>
    </location>
</feature>
<protein>
    <submittedName>
        <fullName evidence="2">Uncharacterized protein</fullName>
    </submittedName>
</protein>
<dbReference type="EMBL" id="BQNB010012488">
    <property type="protein sequence ID" value="GJT04165.1"/>
    <property type="molecule type" value="Genomic_DNA"/>
</dbReference>
<sequence>MTIPTLLMLLKSHLLSIKTPMESFVNDALTLPSVHPTCNSEDENSFTYDSKPNFVDDSPNFFNPPPQPYLTPIYSCEFCRNDARYGHYCTPQVPFIYPSESEDASDGECDLPPYDDSLKNHDLTFSNPLFDIDEDFTSSDESFSEEDVPNEKFNIFSNPLFDLDKEITSTKVDQIDDEVLENTNSIPPGIEYPRTQSQKIKAQTKIYKHE</sequence>
<evidence type="ECO:0000313" key="3">
    <source>
        <dbReference type="Proteomes" id="UP001151760"/>
    </source>
</evidence>
<name>A0ABQ5ANB6_9ASTR</name>
<keyword evidence="1" id="KW-0732">Signal</keyword>
<gene>
    <name evidence="2" type="ORF">Tco_0838627</name>
</gene>
<keyword evidence="3" id="KW-1185">Reference proteome</keyword>
<feature type="chain" id="PRO_5045237527" evidence="1">
    <location>
        <begin position="17"/>
        <end position="210"/>
    </location>
</feature>
<reference evidence="2" key="1">
    <citation type="journal article" date="2022" name="Int. J. Mol. Sci.">
        <title>Draft Genome of Tanacetum Coccineum: Genomic Comparison of Closely Related Tanacetum-Family Plants.</title>
        <authorList>
            <person name="Yamashiro T."/>
            <person name="Shiraishi A."/>
            <person name="Nakayama K."/>
            <person name="Satake H."/>
        </authorList>
    </citation>
    <scope>NUCLEOTIDE SEQUENCE</scope>
</reference>
<accession>A0ABQ5ANB6</accession>